<protein>
    <submittedName>
        <fullName evidence="3">Acetyltransferase (GNAT) family protein</fullName>
    </submittedName>
</protein>
<dbReference type="EMBL" id="RKHO01000001">
    <property type="protein sequence ID" value="ROR89714.1"/>
    <property type="molecule type" value="Genomic_DNA"/>
</dbReference>
<sequence>MFFRVRASLTDRPGALASLASTCGDAGLNILGLQLFPDLGKVTDELVISTPEGWTARAVAELVGGAGGDEVSVEPCTTHDLIDQPTRWLAAAQDVVGDPTRLPELLDKLLGPHPERWTATEHSRAGALTALAEAGGPDEAASAGGRPRSAGVSYAVSPTGLVARIGGHTVGVATVAPTEAQEVTIEVAPAWRRLGIGSALLQRACDLVAERGLAEMVLLAPAEDEGFVSMVCSTGMRARIRVTQGVLQARIPLAGHGARGSTTPVG</sequence>
<dbReference type="PROSITE" id="PS51671">
    <property type="entry name" value="ACT"/>
    <property type="match status" value="1"/>
</dbReference>
<keyword evidence="4" id="KW-1185">Reference proteome</keyword>
<dbReference type="SUPFAM" id="SSF55729">
    <property type="entry name" value="Acyl-CoA N-acyltransferases (Nat)"/>
    <property type="match status" value="1"/>
</dbReference>
<dbReference type="InterPro" id="IPR000182">
    <property type="entry name" value="GNAT_dom"/>
</dbReference>
<dbReference type="Pfam" id="PF00583">
    <property type="entry name" value="Acetyltransf_1"/>
    <property type="match status" value="1"/>
</dbReference>
<evidence type="ECO:0000259" key="1">
    <source>
        <dbReference type="PROSITE" id="PS51186"/>
    </source>
</evidence>
<organism evidence="3 4">
    <name type="scientific">Nocardioides aurantiacus</name>
    <dbReference type="NCBI Taxonomy" id="86796"/>
    <lineage>
        <taxon>Bacteria</taxon>
        <taxon>Bacillati</taxon>
        <taxon>Actinomycetota</taxon>
        <taxon>Actinomycetes</taxon>
        <taxon>Propionibacteriales</taxon>
        <taxon>Nocardioidaceae</taxon>
        <taxon>Nocardioides</taxon>
    </lineage>
</organism>
<name>A0A3N2CQW3_9ACTN</name>
<dbReference type="Pfam" id="PF01842">
    <property type="entry name" value="ACT"/>
    <property type="match status" value="1"/>
</dbReference>
<proteinExistence type="predicted"/>
<dbReference type="OrthoDB" id="5516749at2"/>
<dbReference type="GO" id="GO:0016747">
    <property type="term" value="F:acyltransferase activity, transferring groups other than amino-acyl groups"/>
    <property type="evidence" value="ECO:0007669"/>
    <property type="project" value="InterPro"/>
</dbReference>
<evidence type="ECO:0000313" key="4">
    <source>
        <dbReference type="Proteomes" id="UP000281738"/>
    </source>
</evidence>
<comment type="caution">
    <text evidence="3">The sequence shown here is derived from an EMBL/GenBank/DDBJ whole genome shotgun (WGS) entry which is preliminary data.</text>
</comment>
<gene>
    <name evidence="3" type="ORF">EDD33_0543</name>
</gene>
<evidence type="ECO:0000259" key="2">
    <source>
        <dbReference type="PROSITE" id="PS51671"/>
    </source>
</evidence>
<dbReference type="PROSITE" id="PS51186">
    <property type="entry name" value="GNAT"/>
    <property type="match status" value="1"/>
</dbReference>
<dbReference type="AlphaFoldDB" id="A0A3N2CQW3"/>
<dbReference type="RefSeq" id="WP_123388998.1">
    <property type="nucleotide sequence ID" value="NZ_RKHO01000001.1"/>
</dbReference>
<dbReference type="SUPFAM" id="SSF55021">
    <property type="entry name" value="ACT-like"/>
    <property type="match status" value="1"/>
</dbReference>
<keyword evidence="3" id="KW-0808">Transferase</keyword>
<reference evidence="3 4" key="1">
    <citation type="submission" date="2018-11" db="EMBL/GenBank/DDBJ databases">
        <title>Sequencing the genomes of 1000 actinobacteria strains.</title>
        <authorList>
            <person name="Klenk H.-P."/>
        </authorList>
    </citation>
    <scope>NUCLEOTIDE SEQUENCE [LARGE SCALE GENOMIC DNA]</scope>
    <source>
        <strain evidence="3 4">DSM 12652</strain>
    </source>
</reference>
<dbReference type="InterPro" id="IPR002912">
    <property type="entry name" value="ACT_dom"/>
</dbReference>
<dbReference type="InterPro" id="IPR045865">
    <property type="entry name" value="ACT-like_dom_sf"/>
</dbReference>
<evidence type="ECO:0000313" key="3">
    <source>
        <dbReference type="EMBL" id="ROR89714.1"/>
    </source>
</evidence>
<accession>A0A3N2CQW3</accession>
<dbReference type="CDD" id="cd04301">
    <property type="entry name" value="NAT_SF"/>
    <property type="match status" value="1"/>
</dbReference>
<dbReference type="Proteomes" id="UP000281738">
    <property type="component" value="Unassembled WGS sequence"/>
</dbReference>
<dbReference type="Gene3D" id="3.40.630.30">
    <property type="match status" value="1"/>
</dbReference>
<feature type="domain" description="ACT" evidence="2">
    <location>
        <begin position="4"/>
        <end position="84"/>
    </location>
</feature>
<feature type="domain" description="N-acetyltransferase" evidence="1">
    <location>
        <begin position="114"/>
        <end position="254"/>
    </location>
</feature>
<dbReference type="InterPro" id="IPR016181">
    <property type="entry name" value="Acyl_CoA_acyltransferase"/>
</dbReference>
<dbReference type="CDD" id="cd02116">
    <property type="entry name" value="ACT"/>
    <property type="match status" value="1"/>
</dbReference>